<dbReference type="Gene3D" id="1.10.510.10">
    <property type="entry name" value="Transferase(Phosphotransferase) domain 1"/>
    <property type="match status" value="1"/>
</dbReference>
<dbReference type="PROSITE" id="PS00107">
    <property type="entry name" value="PROTEIN_KINASE_ATP"/>
    <property type="match status" value="1"/>
</dbReference>
<dbReference type="EMBL" id="JAPMOS010000002">
    <property type="protein sequence ID" value="KAJ4462666.1"/>
    <property type="molecule type" value="Genomic_DNA"/>
</dbReference>
<evidence type="ECO:0000256" key="7">
    <source>
        <dbReference type="SAM" id="MobiDB-lite"/>
    </source>
</evidence>
<feature type="compositionally biased region" description="Basic and acidic residues" evidence="7">
    <location>
        <begin position="518"/>
        <end position="528"/>
    </location>
</feature>
<dbReference type="PANTHER" id="PTHR24056">
    <property type="entry name" value="CELL DIVISION PROTEIN KINASE"/>
    <property type="match status" value="1"/>
</dbReference>
<dbReference type="Proteomes" id="UP001141327">
    <property type="component" value="Unassembled WGS sequence"/>
</dbReference>
<evidence type="ECO:0000313" key="9">
    <source>
        <dbReference type="EMBL" id="KAJ4462666.1"/>
    </source>
</evidence>
<reference evidence="9" key="1">
    <citation type="journal article" date="2022" name="bioRxiv">
        <title>Genomics of Preaxostyla Flagellates Illuminates Evolutionary Transitions and the Path Towards Mitochondrial Loss.</title>
        <authorList>
            <person name="Novak L.V.F."/>
            <person name="Treitli S.C."/>
            <person name="Pyrih J."/>
            <person name="Halakuc P."/>
            <person name="Pipaliya S.V."/>
            <person name="Vacek V."/>
            <person name="Brzon O."/>
            <person name="Soukal P."/>
            <person name="Eme L."/>
            <person name="Dacks J.B."/>
            <person name="Karnkowska A."/>
            <person name="Elias M."/>
            <person name="Hampl V."/>
        </authorList>
    </citation>
    <scope>NUCLEOTIDE SEQUENCE</scope>
    <source>
        <strain evidence="9">RCP-MX</strain>
    </source>
</reference>
<feature type="compositionally biased region" description="Low complexity" evidence="7">
    <location>
        <begin position="464"/>
        <end position="473"/>
    </location>
</feature>
<keyword evidence="1" id="KW-0723">Serine/threonine-protein kinase</keyword>
<evidence type="ECO:0000256" key="5">
    <source>
        <dbReference type="ARBA" id="ARBA00022840"/>
    </source>
</evidence>
<sequence length="528" mass="57349">MNNEDGELNEASPDEPPTRKPAWADDLSEDEEPKANASITVEDEEQATPPPPPPVSIPIPWEDSLPPCRSVDVYERMARLGGGTYGTVYKAREKSTGEIVALKRIKMEQEREGFPVTALREVKLLLQRSHPNVVNVREVVVGTDLNKVYIAMEYGGSDLCSFLDRMHKKHNTSFTPAEVKCLMQQLLMGVEHLHNNWASNLLYTPTGTLKLADFGMAREYGSPLHPYTIPVITQWSVSSPPTRSDWASLPAAPPRSISRLPMDDLDGTRPSPFALRLDSCPPPPPAPRYRPPELLLGLRKYTAAVDMWSVGCLFAEFITGEPLFPGKGELDQLTKIFGLLGAPDERRWPGYSKLPDAGRWPSRARPTRPTCSGASSPGILSNYGLDLMLSLLALATGRPAPPPSPSPASRPPPSPPSGGSPDQAERAQWQQASQHGLDPASMRALGLPPPPASPAEPTAHKRAAPASSPAPVRSPRRERRSRAHSPGSPPSPPSRTRSAILPPTGSAAPPAPPQRAATLRESRPARRR</sequence>
<dbReference type="SUPFAM" id="SSF56112">
    <property type="entry name" value="Protein kinase-like (PK-like)"/>
    <property type="match status" value="1"/>
</dbReference>
<feature type="compositionally biased region" description="Basic residues" evidence="7">
    <location>
        <begin position="474"/>
        <end position="483"/>
    </location>
</feature>
<keyword evidence="5 6" id="KW-0067">ATP-binding</keyword>
<evidence type="ECO:0000313" key="10">
    <source>
        <dbReference type="Proteomes" id="UP001141327"/>
    </source>
</evidence>
<dbReference type="Gene3D" id="3.30.200.20">
    <property type="entry name" value="Phosphorylase Kinase, domain 1"/>
    <property type="match status" value="1"/>
</dbReference>
<dbReference type="PANTHER" id="PTHR24056:SF107">
    <property type="entry name" value="CYCLIN-DEPENDENT KINASE 11A-RELATED"/>
    <property type="match status" value="1"/>
</dbReference>
<feature type="region of interest" description="Disordered" evidence="7">
    <location>
        <begin position="396"/>
        <end position="528"/>
    </location>
</feature>
<keyword evidence="4 9" id="KW-0418">Kinase</keyword>
<evidence type="ECO:0000259" key="8">
    <source>
        <dbReference type="PROSITE" id="PS50011"/>
    </source>
</evidence>
<organism evidence="9 10">
    <name type="scientific">Paratrimastix pyriformis</name>
    <dbReference type="NCBI Taxonomy" id="342808"/>
    <lineage>
        <taxon>Eukaryota</taxon>
        <taxon>Metamonada</taxon>
        <taxon>Preaxostyla</taxon>
        <taxon>Paratrimastigidae</taxon>
        <taxon>Paratrimastix</taxon>
    </lineage>
</organism>
<gene>
    <name evidence="9" type="ORF">PAPYR_669</name>
</gene>
<dbReference type="InterPro" id="IPR000719">
    <property type="entry name" value="Prot_kinase_dom"/>
</dbReference>
<evidence type="ECO:0000256" key="3">
    <source>
        <dbReference type="ARBA" id="ARBA00022741"/>
    </source>
</evidence>
<dbReference type="GO" id="GO:0016301">
    <property type="term" value="F:kinase activity"/>
    <property type="evidence" value="ECO:0007669"/>
    <property type="project" value="UniProtKB-KW"/>
</dbReference>
<feature type="compositionally biased region" description="Low complexity" evidence="7">
    <location>
        <begin position="494"/>
        <end position="508"/>
    </location>
</feature>
<dbReference type="PROSITE" id="PS50011">
    <property type="entry name" value="PROTEIN_KINASE_DOM"/>
    <property type="match status" value="1"/>
</dbReference>
<dbReference type="InterPro" id="IPR011009">
    <property type="entry name" value="Kinase-like_dom_sf"/>
</dbReference>
<dbReference type="Pfam" id="PF00069">
    <property type="entry name" value="Pkinase"/>
    <property type="match status" value="2"/>
</dbReference>
<keyword evidence="3 6" id="KW-0547">Nucleotide-binding</keyword>
<feature type="domain" description="Protein kinase" evidence="8">
    <location>
        <begin position="74"/>
        <end position="415"/>
    </location>
</feature>
<dbReference type="InterPro" id="IPR050108">
    <property type="entry name" value="CDK"/>
</dbReference>
<accession>A0ABQ8UW29</accession>
<evidence type="ECO:0000256" key="2">
    <source>
        <dbReference type="ARBA" id="ARBA00022679"/>
    </source>
</evidence>
<feature type="region of interest" description="Disordered" evidence="7">
    <location>
        <begin position="1"/>
        <end position="62"/>
    </location>
</feature>
<feature type="compositionally biased region" description="Pro residues" evidence="7">
    <location>
        <begin position="399"/>
        <end position="418"/>
    </location>
</feature>
<name>A0ABQ8UW29_9EUKA</name>
<evidence type="ECO:0000256" key="6">
    <source>
        <dbReference type="PROSITE-ProRule" id="PRU10141"/>
    </source>
</evidence>
<feature type="region of interest" description="Disordered" evidence="7">
    <location>
        <begin position="348"/>
        <end position="376"/>
    </location>
</feature>
<feature type="binding site" evidence="6">
    <location>
        <position position="103"/>
    </location>
    <ligand>
        <name>ATP</name>
        <dbReference type="ChEBI" id="CHEBI:30616"/>
    </ligand>
</feature>
<keyword evidence="10" id="KW-1185">Reference proteome</keyword>
<evidence type="ECO:0000256" key="4">
    <source>
        <dbReference type="ARBA" id="ARBA00022777"/>
    </source>
</evidence>
<proteinExistence type="predicted"/>
<comment type="caution">
    <text evidence="9">The sequence shown here is derived from an EMBL/GenBank/DDBJ whole genome shotgun (WGS) entry which is preliminary data.</text>
</comment>
<evidence type="ECO:0000256" key="1">
    <source>
        <dbReference type="ARBA" id="ARBA00022527"/>
    </source>
</evidence>
<protein>
    <submittedName>
        <fullName evidence="9">Cyclin-dependent kinase G-2</fullName>
    </submittedName>
</protein>
<dbReference type="InterPro" id="IPR017441">
    <property type="entry name" value="Protein_kinase_ATP_BS"/>
</dbReference>
<keyword evidence="2" id="KW-0808">Transferase</keyword>
<feature type="compositionally biased region" description="Pro residues" evidence="7">
    <location>
        <begin position="48"/>
        <end position="57"/>
    </location>
</feature>